<feature type="domain" description="Response regulatory" evidence="6">
    <location>
        <begin position="2"/>
        <end position="118"/>
    </location>
</feature>
<dbReference type="Pfam" id="PF02518">
    <property type="entry name" value="HATPase_c"/>
    <property type="match status" value="1"/>
</dbReference>
<sequence length="416" mass="46417">MDIIVAEDHPVSAKLLEKILIRAGHRVHLAADGEEAWDILQKKEARILLTDWMMPRLDGLRLCRRVRETPSTSYVYIILLTARDATEDLLSGFEAGADDYIAKPVNPDELMARIRVGLRHLSMEDRHEKTLRQLMNTEKMASLGHLAAGMAHEINNPLSFLASNIRTLGKYTKEVQTFFTEYQGLAKEIEVKDTKTEHILQRMHALEASAEIAYILEDLTALVGESGEGIERIKKIVEDMRIFTHPGSQTPQLTDVRQCLSESLALAEKKFGKPLPVKKDLAELPLLSCYPGQLTQALFNICINGMQALDEKGELHIQSFRSDDHHIVIQIRDTGHGIAPEILPKIFDPFFTTKPAGKGTGLGLHVAYTLIQQHGGHIEVNSEPNKGSTFRIHLPADGVKIQKNSQSSPQKSQDGP</sequence>
<protein>
    <recommendedName>
        <fullName evidence="2">histidine kinase</fullName>
        <ecNumber evidence="2">2.7.13.3</ecNumber>
    </recommendedName>
</protein>
<dbReference type="Gene3D" id="6.10.250.690">
    <property type="match status" value="1"/>
</dbReference>
<evidence type="ECO:0000256" key="4">
    <source>
        <dbReference type="PROSITE-ProRule" id="PRU00169"/>
    </source>
</evidence>
<name>A0A5S5MDH5_9BACT</name>
<dbReference type="InterPro" id="IPR004358">
    <property type="entry name" value="Sig_transdc_His_kin-like_C"/>
</dbReference>
<dbReference type="CDD" id="cd17574">
    <property type="entry name" value="REC_OmpR"/>
    <property type="match status" value="1"/>
</dbReference>
<keyword evidence="3 4" id="KW-0597">Phosphoprotein</keyword>
<dbReference type="InterPro" id="IPR003594">
    <property type="entry name" value="HATPase_dom"/>
</dbReference>
<dbReference type="SUPFAM" id="SSF55874">
    <property type="entry name" value="ATPase domain of HSP90 chaperone/DNA topoisomerase II/histidine kinase"/>
    <property type="match status" value="1"/>
</dbReference>
<feature type="modified residue" description="4-aspartylphosphate" evidence="4">
    <location>
        <position position="51"/>
    </location>
</feature>
<organism evidence="7 8">
    <name type="scientific">Desulfobotulus mexicanus</name>
    <dbReference type="NCBI Taxonomy" id="2586642"/>
    <lineage>
        <taxon>Bacteria</taxon>
        <taxon>Pseudomonadati</taxon>
        <taxon>Thermodesulfobacteriota</taxon>
        <taxon>Desulfobacteria</taxon>
        <taxon>Desulfobacterales</taxon>
        <taxon>Desulfobacteraceae</taxon>
        <taxon>Desulfobotulus</taxon>
    </lineage>
</organism>
<evidence type="ECO:0000313" key="7">
    <source>
        <dbReference type="EMBL" id="TYT73754.1"/>
    </source>
</evidence>
<dbReference type="SMART" id="SM00387">
    <property type="entry name" value="HATPase_c"/>
    <property type="match status" value="1"/>
</dbReference>
<evidence type="ECO:0000259" key="5">
    <source>
        <dbReference type="PROSITE" id="PS50109"/>
    </source>
</evidence>
<dbReference type="PROSITE" id="PS50110">
    <property type="entry name" value="RESPONSE_REGULATORY"/>
    <property type="match status" value="1"/>
</dbReference>
<dbReference type="Gene3D" id="3.30.565.10">
    <property type="entry name" value="Histidine kinase-like ATPase, C-terminal domain"/>
    <property type="match status" value="1"/>
</dbReference>
<dbReference type="InterPro" id="IPR011006">
    <property type="entry name" value="CheY-like_superfamily"/>
</dbReference>
<dbReference type="EMBL" id="VDMB01000021">
    <property type="protein sequence ID" value="TYT73754.1"/>
    <property type="molecule type" value="Genomic_DNA"/>
</dbReference>
<dbReference type="Gene3D" id="3.40.50.2300">
    <property type="match status" value="1"/>
</dbReference>
<dbReference type="InterPro" id="IPR003661">
    <property type="entry name" value="HisK_dim/P_dom"/>
</dbReference>
<dbReference type="InterPro" id="IPR036097">
    <property type="entry name" value="HisK_dim/P_sf"/>
</dbReference>
<keyword evidence="8" id="KW-1185">Reference proteome</keyword>
<feature type="domain" description="Histidine kinase" evidence="5">
    <location>
        <begin position="149"/>
        <end position="398"/>
    </location>
</feature>
<dbReference type="InterPro" id="IPR001789">
    <property type="entry name" value="Sig_transdc_resp-reg_receiver"/>
</dbReference>
<dbReference type="Gene3D" id="1.10.287.130">
    <property type="match status" value="1"/>
</dbReference>
<dbReference type="GO" id="GO:0000155">
    <property type="term" value="F:phosphorelay sensor kinase activity"/>
    <property type="evidence" value="ECO:0007669"/>
    <property type="project" value="InterPro"/>
</dbReference>
<dbReference type="PRINTS" id="PR00344">
    <property type="entry name" value="BCTRLSENSOR"/>
</dbReference>
<dbReference type="EC" id="2.7.13.3" evidence="2"/>
<dbReference type="RefSeq" id="WP_139450293.1">
    <property type="nucleotide sequence ID" value="NZ_VDMB01000021.1"/>
</dbReference>
<dbReference type="Proteomes" id="UP000321899">
    <property type="component" value="Unassembled WGS sequence"/>
</dbReference>
<dbReference type="SUPFAM" id="SSF47384">
    <property type="entry name" value="Homodimeric domain of signal transducing histidine kinase"/>
    <property type="match status" value="1"/>
</dbReference>
<evidence type="ECO:0000313" key="8">
    <source>
        <dbReference type="Proteomes" id="UP000321899"/>
    </source>
</evidence>
<proteinExistence type="predicted"/>
<evidence type="ECO:0000256" key="2">
    <source>
        <dbReference type="ARBA" id="ARBA00012438"/>
    </source>
</evidence>
<dbReference type="PANTHER" id="PTHR43547:SF2">
    <property type="entry name" value="HYBRID SIGNAL TRANSDUCTION HISTIDINE KINASE C"/>
    <property type="match status" value="1"/>
</dbReference>
<dbReference type="OrthoDB" id="9769169at2"/>
<accession>A0A5S5MDH5</accession>
<evidence type="ECO:0000256" key="3">
    <source>
        <dbReference type="ARBA" id="ARBA00022553"/>
    </source>
</evidence>
<evidence type="ECO:0000259" key="6">
    <source>
        <dbReference type="PROSITE" id="PS50110"/>
    </source>
</evidence>
<reference evidence="7 8" key="1">
    <citation type="submission" date="2019-06" db="EMBL/GenBank/DDBJ databases">
        <title>Desulfobotulus mexicanus sp. nov., a novel sulfate-reducing bacterium isolated from the sediment of an alkaline crater lake in Mexico.</title>
        <authorList>
            <person name="Hirschler-Rea A."/>
        </authorList>
    </citation>
    <scope>NUCLEOTIDE SEQUENCE [LARGE SCALE GENOMIC DNA]</scope>
    <source>
        <strain evidence="7 8">PAR22N</strain>
    </source>
</reference>
<evidence type="ECO:0000256" key="1">
    <source>
        <dbReference type="ARBA" id="ARBA00000085"/>
    </source>
</evidence>
<dbReference type="PANTHER" id="PTHR43547">
    <property type="entry name" value="TWO-COMPONENT HISTIDINE KINASE"/>
    <property type="match status" value="1"/>
</dbReference>
<dbReference type="SMART" id="SM00448">
    <property type="entry name" value="REC"/>
    <property type="match status" value="1"/>
</dbReference>
<comment type="catalytic activity">
    <reaction evidence="1">
        <text>ATP + protein L-histidine = ADP + protein N-phospho-L-histidine.</text>
        <dbReference type="EC" id="2.7.13.3"/>
    </reaction>
</comment>
<comment type="caution">
    <text evidence="7">The sequence shown here is derived from an EMBL/GenBank/DDBJ whole genome shotgun (WGS) entry which is preliminary data.</text>
</comment>
<dbReference type="CDD" id="cd00082">
    <property type="entry name" value="HisKA"/>
    <property type="match status" value="1"/>
</dbReference>
<dbReference type="SUPFAM" id="SSF52172">
    <property type="entry name" value="CheY-like"/>
    <property type="match status" value="1"/>
</dbReference>
<dbReference type="InterPro" id="IPR036890">
    <property type="entry name" value="HATPase_C_sf"/>
</dbReference>
<dbReference type="Pfam" id="PF00072">
    <property type="entry name" value="Response_reg"/>
    <property type="match status" value="1"/>
</dbReference>
<dbReference type="PROSITE" id="PS50109">
    <property type="entry name" value="HIS_KIN"/>
    <property type="match status" value="1"/>
</dbReference>
<gene>
    <name evidence="7" type="ORF">FIM25_13515</name>
</gene>
<dbReference type="InterPro" id="IPR005467">
    <property type="entry name" value="His_kinase_dom"/>
</dbReference>
<dbReference type="AlphaFoldDB" id="A0A5S5MDH5"/>